<dbReference type="GO" id="GO:0000155">
    <property type="term" value="F:phosphorelay sensor kinase activity"/>
    <property type="evidence" value="ECO:0007669"/>
    <property type="project" value="InterPro"/>
</dbReference>
<keyword evidence="9" id="KW-0067">ATP-binding</keyword>
<dbReference type="SMART" id="SM00387">
    <property type="entry name" value="HATPase_c"/>
    <property type="match status" value="1"/>
</dbReference>
<feature type="transmembrane region" description="Helical" evidence="14">
    <location>
        <begin position="96"/>
        <end position="113"/>
    </location>
</feature>
<feature type="coiled-coil region" evidence="12">
    <location>
        <begin position="288"/>
        <end position="315"/>
    </location>
</feature>
<feature type="transmembrane region" description="Helical" evidence="14">
    <location>
        <begin position="71"/>
        <end position="90"/>
    </location>
</feature>
<dbReference type="eggNOG" id="COG2205">
    <property type="taxonomic scope" value="Bacteria"/>
</dbReference>
<evidence type="ECO:0000256" key="3">
    <source>
        <dbReference type="ARBA" id="ARBA00012438"/>
    </source>
</evidence>
<dbReference type="PANTHER" id="PTHR43047">
    <property type="entry name" value="TWO-COMPONENT HISTIDINE PROTEIN KINASE"/>
    <property type="match status" value="1"/>
</dbReference>
<dbReference type="InterPro" id="IPR004358">
    <property type="entry name" value="Sig_transdc_His_kin-like_C"/>
</dbReference>
<feature type="domain" description="Histidine kinase" evidence="15">
    <location>
        <begin position="322"/>
        <end position="542"/>
    </location>
</feature>
<dbReference type="EMBL" id="AMSI01000016">
    <property type="protein sequence ID" value="EKF40620.1"/>
    <property type="molecule type" value="Genomic_DNA"/>
</dbReference>
<dbReference type="InterPro" id="IPR003661">
    <property type="entry name" value="HisK_dim/P_dom"/>
</dbReference>
<dbReference type="SMART" id="SM00388">
    <property type="entry name" value="HisKA"/>
    <property type="match status" value="1"/>
</dbReference>
<dbReference type="CDD" id="cd00082">
    <property type="entry name" value="HisKA"/>
    <property type="match status" value="1"/>
</dbReference>
<dbReference type="STRING" id="721133.SAMN05216176_103426"/>
<dbReference type="PATRIC" id="fig|1231190.3.peg.4083"/>
<keyword evidence="14" id="KW-1133">Transmembrane helix</keyword>
<dbReference type="GO" id="GO:0005524">
    <property type="term" value="F:ATP binding"/>
    <property type="evidence" value="ECO:0007669"/>
    <property type="project" value="UniProtKB-KW"/>
</dbReference>
<comment type="catalytic activity">
    <reaction evidence="1">
        <text>ATP + protein L-histidine = ADP + protein N-phospho-L-histidine.</text>
        <dbReference type="EC" id="2.7.13.3"/>
    </reaction>
</comment>
<dbReference type="SUPFAM" id="SSF47384">
    <property type="entry name" value="Homodimeric domain of signal transducing histidine kinase"/>
    <property type="match status" value="1"/>
</dbReference>
<evidence type="ECO:0000256" key="5">
    <source>
        <dbReference type="ARBA" id="ARBA00022553"/>
    </source>
</evidence>
<keyword evidence="17" id="KW-1185">Reference proteome</keyword>
<dbReference type="InterPro" id="IPR003594">
    <property type="entry name" value="HATPase_dom"/>
</dbReference>
<reference evidence="16 17" key="1">
    <citation type="journal article" date="2012" name="J. Bacteriol.">
        <title>Genome Sequence of Nitratireductor indicus Type Strain C115.</title>
        <authorList>
            <person name="Lai Q."/>
            <person name="Li G."/>
            <person name="Yu Z."/>
            <person name="Shao Z."/>
        </authorList>
    </citation>
    <scope>NUCLEOTIDE SEQUENCE [LARGE SCALE GENOMIC DNA]</scope>
    <source>
        <strain evidence="16 17">C115</strain>
    </source>
</reference>
<evidence type="ECO:0000256" key="7">
    <source>
        <dbReference type="ARBA" id="ARBA00022741"/>
    </source>
</evidence>
<organism evidence="16 17">
    <name type="scientific">Nitratireductor indicus C115</name>
    <dbReference type="NCBI Taxonomy" id="1231190"/>
    <lineage>
        <taxon>Bacteria</taxon>
        <taxon>Pseudomonadati</taxon>
        <taxon>Pseudomonadota</taxon>
        <taxon>Alphaproteobacteria</taxon>
        <taxon>Hyphomicrobiales</taxon>
        <taxon>Phyllobacteriaceae</taxon>
        <taxon>Nitratireductor</taxon>
    </lineage>
</organism>
<evidence type="ECO:0000256" key="8">
    <source>
        <dbReference type="ARBA" id="ARBA00022777"/>
    </source>
</evidence>
<keyword evidence="6" id="KW-0808">Transferase</keyword>
<accession>K2NMI6</accession>
<dbReference type="CDD" id="cd00130">
    <property type="entry name" value="PAS"/>
    <property type="match status" value="1"/>
</dbReference>
<dbReference type="InterPro" id="IPR036097">
    <property type="entry name" value="HisK_dim/P_sf"/>
</dbReference>
<feature type="transmembrane region" description="Helical" evidence="14">
    <location>
        <begin position="17"/>
        <end position="37"/>
    </location>
</feature>
<dbReference type="SUPFAM" id="SSF55874">
    <property type="entry name" value="ATPase domain of HSP90 chaperone/DNA topoisomerase II/histidine kinase"/>
    <property type="match status" value="1"/>
</dbReference>
<dbReference type="GO" id="GO:0005886">
    <property type="term" value="C:plasma membrane"/>
    <property type="evidence" value="ECO:0007669"/>
    <property type="project" value="UniProtKB-SubCell"/>
</dbReference>
<protein>
    <recommendedName>
        <fullName evidence="3">histidine kinase</fullName>
        <ecNumber evidence="3">2.7.13.3</ecNumber>
    </recommendedName>
</protein>
<evidence type="ECO:0000313" key="16">
    <source>
        <dbReference type="EMBL" id="EKF40620.1"/>
    </source>
</evidence>
<dbReference type="Gene3D" id="1.10.287.130">
    <property type="match status" value="1"/>
</dbReference>
<name>K2NMI6_9HYPH</name>
<comment type="subcellular location">
    <subcellularLocation>
        <location evidence="2">Cell membrane</location>
    </subcellularLocation>
</comment>
<proteinExistence type="predicted"/>
<keyword evidence="14" id="KW-0812">Transmembrane</keyword>
<feature type="region of interest" description="Disordered" evidence="13">
    <location>
        <begin position="528"/>
        <end position="570"/>
    </location>
</feature>
<dbReference type="AlphaFoldDB" id="K2NMI6"/>
<feature type="transmembrane region" description="Helical" evidence="14">
    <location>
        <begin position="118"/>
        <end position="138"/>
    </location>
</feature>
<evidence type="ECO:0000256" key="4">
    <source>
        <dbReference type="ARBA" id="ARBA00022475"/>
    </source>
</evidence>
<dbReference type="PRINTS" id="PR00344">
    <property type="entry name" value="BCTRLSENSOR"/>
</dbReference>
<dbReference type="EC" id="2.7.13.3" evidence="3"/>
<keyword evidence="8 16" id="KW-0418">Kinase</keyword>
<evidence type="ECO:0000256" key="11">
    <source>
        <dbReference type="ARBA" id="ARBA00023136"/>
    </source>
</evidence>
<evidence type="ECO:0000256" key="13">
    <source>
        <dbReference type="SAM" id="MobiDB-lite"/>
    </source>
</evidence>
<keyword evidence="11 14" id="KW-0472">Membrane</keyword>
<dbReference type="GO" id="GO:0009927">
    <property type="term" value="F:histidine phosphotransfer kinase activity"/>
    <property type="evidence" value="ECO:0007669"/>
    <property type="project" value="TreeGrafter"/>
</dbReference>
<evidence type="ECO:0000256" key="2">
    <source>
        <dbReference type="ARBA" id="ARBA00004236"/>
    </source>
</evidence>
<dbReference type="Proteomes" id="UP000007374">
    <property type="component" value="Unassembled WGS sequence"/>
</dbReference>
<evidence type="ECO:0000256" key="6">
    <source>
        <dbReference type="ARBA" id="ARBA00022679"/>
    </source>
</evidence>
<evidence type="ECO:0000256" key="12">
    <source>
        <dbReference type="SAM" id="Coils"/>
    </source>
</evidence>
<sequence>MHPSVTGAQERARQIRLVGVLSAAPFLIAATGSMLLFPVFGVAWTLAAASAAFGFFWMLAAIVLGTGKRKLVEIAGLTAGGAAIASLIAVAGGPSSPLTVLSAALVLEAFFVARTRTAVMSGIAFAACTVAIGAALAMPGTGSLPVAVHWIAPLLYAATLAARLPFASRAVADEAVEPGEGFLEERMDALVLHLMKSGDVTQASHQASELLKVRPDILLGTGFFDRIHVGDRVAYLCALSDMGKGAGLRKVSLRLRMPVEDGATGLAGYRQFGVELVSGADTGTVIAIIRDEREKAELEERIANTRQTMREAEVESKRVMAAVSHELRTPLNAILGFSDTLLTEIFGTFNDERQREYVKLIHEAGGHLLSVVNAMLDVSKVESGTYVLYPEAFRFAEAVEASLALTAQQARERFISVKVDIADDVGVVFCDKRAVQQVLINLVSNAVKFTPDQGEVTIHAKRVDDRIDFSVSDTGIGMCEQDLERVGEPFVQVRSEANRHLEGTGLGLALVKGLVALQGGGLTIDSAPGEGTRVSVSLPVTGSGKKDETNRTDGPEGENEWRNENFRKTA</sequence>
<keyword evidence="4" id="KW-1003">Cell membrane</keyword>
<keyword evidence="7" id="KW-0547">Nucleotide-binding</keyword>
<evidence type="ECO:0000256" key="14">
    <source>
        <dbReference type="SAM" id="Phobius"/>
    </source>
</evidence>
<dbReference type="InterPro" id="IPR000014">
    <property type="entry name" value="PAS"/>
</dbReference>
<keyword evidence="10" id="KW-0902">Two-component regulatory system</keyword>
<comment type="caution">
    <text evidence="16">The sequence shown here is derived from an EMBL/GenBank/DDBJ whole genome shotgun (WGS) entry which is preliminary data.</text>
</comment>
<evidence type="ECO:0000256" key="1">
    <source>
        <dbReference type="ARBA" id="ARBA00000085"/>
    </source>
</evidence>
<dbReference type="Pfam" id="PF02518">
    <property type="entry name" value="HATPase_c"/>
    <property type="match status" value="1"/>
</dbReference>
<keyword evidence="12" id="KW-0175">Coiled coil</keyword>
<evidence type="ECO:0000259" key="15">
    <source>
        <dbReference type="PROSITE" id="PS50109"/>
    </source>
</evidence>
<dbReference type="Pfam" id="PF00512">
    <property type="entry name" value="HisKA"/>
    <property type="match status" value="1"/>
</dbReference>
<dbReference type="PANTHER" id="PTHR43047:SF63">
    <property type="entry name" value="HISTIDINE KINASE"/>
    <property type="match status" value="1"/>
</dbReference>
<feature type="transmembrane region" description="Helical" evidence="14">
    <location>
        <begin position="43"/>
        <end position="64"/>
    </location>
</feature>
<keyword evidence="5" id="KW-0597">Phosphoprotein</keyword>
<evidence type="ECO:0000313" key="17">
    <source>
        <dbReference type="Proteomes" id="UP000007374"/>
    </source>
</evidence>
<evidence type="ECO:0000256" key="10">
    <source>
        <dbReference type="ARBA" id="ARBA00023012"/>
    </source>
</evidence>
<dbReference type="InterPro" id="IPR005467">
    <property type="entry name" value="His_kinase_dom"/>
</dbReference>
<dbReference type="CDD" id="cd16922">
    <property type="entry name" value="HATPase_EvgS-ArcB-TorS-like"/>
    <property type="match status" value="1"/>
</dbReference>
<gene>
    <name evidence="16" type="ORF">NA8A_19765</name>
</gene>
<dbReference type="InterPro" id="IPR036890">
    <property type="entry name" value="HATPase_C_sf"/>
</dbReference>
<dbReference type="FunFam" id="3.30.565.10:FF:000023">
    <property type="entry name" value="PAS domain-containing sensor histidine kinase"/>
    <property type="match status" value="1"/>
</dbReference>
<feature type="compositionally biased region" description="Basic and acidic residues" evidence="13">
    <location>
        <begin position="544"/>
        <end position="570"/>
    </location>
</feature>
<dbReference type="PROSITE" id="PS50109">
    <property type="entry name" value="HIS_KIN"/>
    <property type="match status" value="1"/>
</dbReference>
<dbReference type="Gene3D" id="3.30.565.10">
    <property type="entry name" value="Histidine kinase-like ATPase, C-terminal domain"/>
    <property type="match status" value="1"/>
</dbReference>
<evidence type="ECO:0000256" key="9">
    <source>
        <dbReference type="ARBA" id="ARBA00022840"/>
    </source>
</evidence>